<keyword evidence="2" id="KW-1185">Reference proteome</keyword>
<dbReference type="Proteomes" id="UP000735302">
    <property type="component" value="Unassembled WGS sequence"/>
</dbReference>
<gene>
    <name evidence="1" type="ORF">PoB_005782500</name>
</gene>
<evidence type="ECO:0000313" key="2">
    <source>
        <dbReference type="Proteomes" id="UP000735302"/>
    </source>
</evidence>
<name>A0AAV4CIB3_9GAST</name>
<comment type="caution">
    <text evidence="1">The sequence shown here is derived from an EMBL/GenBank/DDBJ whole genome shotgun (WGS) entry which is preliminary data.</text>
</comment>
<dbReference type="AlphaFoldDB" id="A0AAV4CIB3"/>
<reference evidence="1 2" key="1">
    <citation type="journal article" date="2021" name="Elife">
        <title>Chloroplast acquisition without the gene transfer in kleptoplastic sea slugs, Plakobranchus ocellatus.</title>
        <authorList>
            <person name="Maeda T."/>
            <person name="Takahashi S."/>
            <person name="Yoshida T."/>
            <person name="Shimamura S."/>
            <person name="Takaki Y."/>
            <person name="Nagai Y."/>
            <person name="Toyoda A."/>
            <person name="Suzuki Y."/>
            <person name="Arimoto A."/>
            <person name="Ishii H."/>
            <person name="Satoh N."/>
            <person name="Nishiyama T."/>
            <person name="Hasebe M."/>
            <person name="Maruyama T."/>
            <person name="Minagawa J."/>
            <person name="Obokata J."/>
            <person name="Shigenobu S."/>
        </authorList>
    </citation>
    <scope>NUCLEOTIDE SEQUENCE [LARGE SCALE GENOMIC DNA]</scope>
</reference>
<evidence type="ECO:0000313" key="1">
    <source>
        <dbReference type="EMBL" id="GFO31320.1"/>
    </source>
</evidence>
<accession>A0AAV4CIB3</accession>
<protein>
    <submittedName>
        <fullName evidence="1">Uncharacterized protein</fullName>
    </submittedName>
</protein>
<proteinExistence type="predicted"/>
<dbReference type="EMBL" id="BLXT01006392">
    <property type="protein sequence ID" value="GFO31320.1"/>
    <property type="molecule type" value="Genomic_DNA"/>
</dbReference>
<organism evidence="1 2">
    <name type="scientific">Plakobranchus ocellatus</name>
    <dbReference type="NCBI Taxonomy" id="259542"/>
    <lineage>
        <taxon>Eukaryota</taxon>
        <taxon>Metazoa</taxon>
        <taxon>Spiralia</taxon>
        <taxon>Lophotrochozoa</taxon>
        <taxon>Mollusca</taxon>
        <taxon>Gastropoda</taxon>
        <taxon>Heterobranchia</taxon>
        <taxon>Euthyneura</taxon>
        <taxon>Panpulmonata</taxon>
        <taxon>Sacoglossa</taxon>
        <taxon>Placobranchoidea</taxon>
        <taxon>Plakobranchidae</taxon>
        <taxon>Plakobranchus</taxon>
    </lineage>
</organism>
<sequence>MKICSFEKSNQEKLPKTSHFGEVGRGKFRTISCCCHLSFHEGYQRDVPRCQRHHHMVGSLLRSEQKLVFVHISAQMTTAIPSPLSHTQVPGNRPYIVIVRHISWSCREKH</sequence>